<accession>A0A2G8KEC6</accession>
<evidence type="ECO:0000256" key="6">
    <source>
        <dbReference type="ARBA" id="ARBA00022833"/>
    </source>
</evidence>
<evidence type="ECO:0000256" key="4">
    <source>
        <dbReference type="ARBA" id="ARBA00022723"/>
    </source>
</evidence>
<comment type="similarity">
    <text evidence="1 10">Belongs to the alkaline phosphatase family.</text>
</comment>
<dbReference type="GO" id="GO:0004035">
    <property type="term" value="F:alkaline phosphatase activity"/>
    <property type="evidence" value="ECO:0007669"/>
    <property type="project" value="UniProtKB-EC"/>
</dbReference>
<dbReference type="STRING" id="307972.A0A2G8KEC6"/>
<dbReference type="PROSITE" id="PS00123">
    <property type="entry name" value="ALKALINE_PHOSPHATASE"/>
    <property type="match status" value="1"/>
</dbReference>
<dbReference type="Proteomes" id="UP000230750">
    <property type="component" value="Unassembled WGS sequence"/>
</dbReference>
<dbReference type="InterPro" id="IPR017850">
    <property type="entry name" value="Alkaline_phosphatase_core_sf"/>
</dbReference>
<dbReference type="Gene3D" id="3.40.720.10">
    <property type="entry name" value="Alkaline Phosphatase, subunit A"/>
    <property type="match status" value="1"/>
</dbReference>
<evidence type="ECO:0000313" key="12">
    <source>
        <dbReference type="EMBL" id="PIK46356.1"/>
    </source>
</evidence>
<evidence type="ECO:0000256" key="11">
    <source>
        <dbReference type="SAM" id="MobiDB-lite"/>
    </source>
</evidence>
<keyword evidence="3" id="KW-0597">Phosphoprotein</keyword>
<evidence type="ECO:0000256" key="8">
    <source>
        <dbReference type="PIRSR" id="PIRSR601952-1"/>
    </source>
</evidence>
<feature type="compositionally biased region" description="Basic and acidic residues" evidence="11">
    <location>
        <begin position="27"/>
        <end position="45"/>
    </location>
</feature>
<dbReference type="EC" id="3.1.3.1" evidence="2"/>
<keyword evidence="4 9" id="KW-0479">Metal-binding</keyword>
<feature type="active site" description="Phosphoserine intermediate" evidence="8">
    <location>
        <position position="134"/>
    </location>
</feature>
<evidence type="ECO:0000256" key="3">
    <source>
        <dbReference type="ARBA" id="ARBA00022553"/>
    </source>
</evidence>
<comment type="cofactor">
    <cofactor evidence="9">
        <name>Mg(2+)</name>
        <dbReference type="ChEBI" id="CHEBI:18420"/>
    </cofactor>
    <text evidence="9">Binds 1 Mg(2+) ion.</text>
</comment>
<dbReference type="PANTHER" id="PTHR11596:SF5">
    <property type="entry name" value="ALKALINE PHOSPHATASE"/>
    <property type="match status" value="1"/>
</dbReference>
<proteinExistence type="inferred from homology"/>
<evidence type="ECO:0000256" key="9">
    <source>
        <dbReference type="PIRSR" id="PIRSR601952-2"/>
    </source>
</evidence>
<evidence type="ECO:0000256" key="10">
    <source>
        <dbReference type="RuleBase" id="RU003946"/>
    </source>
</evidence>
<sequence length="195" mass="21224">MERGMKPTKERGECNITFNLWEGEGGQEAKDPDPGVKPEEAQEHNARALPAEHWRNLGKIALNNALNNNLNENEAKNVILFLGDGLDIHTSTASRIYKGQLVGKTGEEGYLMWETFPHVALSKTYNTNSQVADSAGTATAFLSGVKTKLGVLGYDDNIIPSDCSSEAKAEKLSTILDDAITAGKFLKNRAAFELN</sequence>
<dbReference type="OrthoDB" id="5818554at2759"/>
<dbReference type="PRINTS" id="PR00113">
    <property type="entry name" value="ALKPHPHTASE"/>
</dbReference>
<gene>
    <name evidence="12" type="ORF">BSL78_16777</name>
</gene>
<organism evidence="12 13">
    <name type="scientific">Stichopus japonicus</name>
    <name type="common">Sea cucumber</name>
    <dbReference type="NCBI Taxonomy" id="307972"/>
    <lineage>
        <taxon>Eukaryota</taxon>
        <taxon>Metazoa</taxon>
        <taxon>Echinodermata</taxon>
        <taxon>Eleutherozoa</taxon>
        <taxon>Echinozoa</taxon>
        <taxon>Holothuroidea</taxon>
        <taxon>Aspidochirotacea</taxon>
        <taxon>Aspidochirotida</taxon>
        <taxon>Stichopodidae</taxon>
        <taxon>Apostichopus</taxon>
    </lineage>
</organism>
<dbReference type="EMBL" id="MRZV01000650">
    <property type="protein sequence ID" value="PIK46356.1"/>
    <property type="molecule type" value="Genomic_DNA"/>
</dbReference>
<comment type="caution">
    <text evidence="12">The sequence shown here is derived from an EMBL/GenBank/DDBJ whole genome shotgun (WGS) entry which is preliminary data.</text>
</comment>
<dbReference type="AlphaFoldDB" id="A0A2G8KEC6"/>
<comment type="cofactor">
    <cofactor evidence="9">
        <name>Zn(2+)</name>
        <dbReference type="ChEBI" id="CHEBI:29105"/>
    </cofactor>
    <text evidence="9">Binds 2 Zn(2+) ions.</text>
</comment>
<keyword evidence="7 9" id="KW-0460">Magnesium</keyword>
<name>A0A2G8KEC6_STIJA</name>
<keyword evidence="13" id="KW-1185">Reference proteome</keyword>
<evidence type="ECO:0000256" key="2">
    <source>
        <dbReference type="ARBA" id="ARBA00012647"/>
    </source>
</evidence>
<evidence type="ECO:0000313" key="13">
    <source>
        <dbReference type="Proteomes" id="UP000230750"/>
    </source>
</evidence>
<evidence type="ECO:0000256" key="1">
    <source>
        <dbReference type="ARBA" id="ARBA00005984"/>
    </source>
</evidence>
<keyword evidence="5" id="KW-0378">Hydrolase</keyword>
<keyword evidence="6 9" id="KW-0862">Zinc</keyword>
<dbReference type="SUPFAM" id="SSF53649">
    <property type="entry name" value="Alkaline phosphatase-like"/>
    <property type="match status" value="1"/>
</dbReference>
<evidence type="ECO:0000256" key="5">
    <source>
        <dbReference type="ARBA" id="ARBA00022801"/>
    </source>
</evidence>
<dbReference type="GO" id="GO:0046872">
    <property type="term" value="F:metal ion binding"/>
    <property type="evidence" value="ECO:0007669"/>
    <property type="project" value="UniProtKB-KW"/>
</dbReference>
<reference evidence="12 13" key="1">
    <citation type="journal article" date="2017" name="PLoS Biol.">
        <title>The sea cucumber genome provides insights into morphological evolution and visceral regeneration.</title>
        <authorList>
            <person name="Zhang X."/>
            <person name="Sun L."/>
            <person name="Yuan J."/>
            <person name="Sun Y."/>
            <person name="Gao Y."/>
            <person name="Zhang L."/>
            <person name="Li S."/>
            <person name="Dai H."/>
            <person name="Hamel J.F."/>
            <person name="Liu C."/>
            <person name="Yu Y."/>
            <person name="Liu S."/>
            <person name="Lin W."/>
            <person name="Guo K."/>
            <person name="Jin S."/>
            <person name="Xu P."/>
            <person name="Storey K.B."/>
            <person name="Huan P."/>
            <person name="Zhang T."/>
            <person name="Zhou Y."/>
            <person name="Zhang J."/>
            <person name="Lin C."/>
            <person name="Li X."/>
            <person name="Xing L."/>
            <person name="Huo D."/>
            <person name="Sun M."/>
            <person name="Wang L."/>
            <person name="Mercier A."/>
            <person name="Li F."/>
            <person name="Yang H."/>
            <person name="Xiang J."/>
        </authorList>
    </citation>
    <scope>NUCLEOTIDE SEQUENCE [LARGE SCALE GENOMIC DNA]</scope>
    <source>
        <strain evidence="12">Shaxun</strain>
        <tissue evidence="12">Muscle</tissue>
    </source>
</reference>
<feature type="binding site" evidence="9">
    <location>
        <position position="84"/>
    </location>
    <ligand>
        <name>Mg(2+)</name>
        <dbReference type="ChEBI" id="CHEBI:18420"/>
    </ligand>
</feature>
<feature type="region of interest" description="Disordered" evidence="11">
    <location>
        <begin position="20"/>
        <end position="45"/>
    </location>
</feature>
<dbReference type="InterPro" id="IPR001952">
    <property type="entry name" value="Alkaline_phosphatase"/>
</dbReference>
<dbReference type="Pfam" id="PF00245">
    <property type="entry name" value="Alk_phosphatase"/>
    <property type="match status" value="1"/>
</dbReference>
<evidence type="ECO:0000256" key="7">
    <source>
        <dbReference type="ARBA" id="ARBA00022842"/>
    </source>
</evidence>
<feature type="binding site" evidence="9">
    <location>
        <position position="84"/>
    </location>
    <ligand>
        <name>Zn(2+)</name>
        <dbReference type="ChEBI" id="CHEBI:29105"/>
        <label>2</label>
    </ligand>
</feature>
<dbReference type="InterPro" id="IPR018299">
    <property type="entry name" value="Alkaline_phosphatase_AS"/>
</dbReference>
<dbReference type="PANTHER" id="PTHR11596">
    <property type="entry name" value="ALKALINE PHOSPHATASE"/>
    <property type="match status" value="1"/>
</dbReference>
<protein>
    <recommendedName>
        <fullName evidence="2">alkaline phosphatase</fullName>
        <ecNumber evidence="2">3.1.3.1</ecNumber>
    </recommendedName>
</protein>